<sequence length="144" mass="16373">MSSGAIWCRDAWMLYWQAIVTRCKKRDVRMINSDMWNYQRQTLVDASDGDDVIGVISSLSVVTGEHILSNGGLLEQVNNLQHYPSVDQNKDDQPPQEVIEASQKQNPTGSFIKLAHVEYSPFHDSPIQTYPVGEMFFSWVLILV</sequence>
<evidence type="ECO:0000313" key="2">
    <source>
        <dbReference type="Proteomes" id="UP001195769"/>
    </source>
</evidence>
<reference evidence="1" key="1">
    <citation type="journal article" date="2020" name="New Phytol.">
        <title>Comparative genomics reveals dynamic genome evolution in host specialist ectomycorrhizal fungi.</title>
        <authorList>
            <person name="Lofgren L.A."/>
            <person name="Nguyen N.H."/>
            <person name="Vilgalys R."/>
            <person name="Ruytinx J."/>
            <person name="Liao H.L."/>
            <person name="Branco S."/>
            <person name="Kuo A."/>
            <person name="LaButti K."/>
            <person name="Lipzen A."/>
            <person name="Andreopoulos W."/>
            <person name="Pangilinan J."/>
            <person name="Riley R."/>
            <person name="Hundley H."/>
            <person name="Na H."/>
            <person name="Barry K."/>
            <person name="Grigoriev I.V."/>
            <person name="Stajich J.E."/>
            <person name="Kennedy P.G."/>
        </authorList>
    </citation>
    <scope>NUCLEOTIDE SEQUENCE</scope>
    <source>
        <strain evidence="1">FC203</strain>
    </source>
</reference>
<dbReference type="RefSeq" id="XP_041234234.1">
    <property type="nucleotide sequence ID" value="XM_041376402.1"/>
</dbReference>
<keyword evidence="2" id="KW-1185">Reference proteome</keyword>
<proteinExistence type="predicted"/>
<comment type="caution">
    <text evidence="1">The sequence shown here is derived from an EMBL/GenBank/DDBJ whole genome shotgun (WGS) entry which is preliminary data.</text>
</comment>
<protein>
    <submittedName>
        <fullName evidence="1">Uncharacterized protein</fullName>
    </submittedName>
</protein>
<dbReference type="Proteomes" id="UP001195769">
    <property type="component" value="Unassembled WGS sequence"/>
</dbReference>
<accession>A0AAD4EQ89</accession>
<dbReference type="EMBL" id="JABBWK010000001">
    <property type="protein sequence ID" value="KAG1908659.1"/>
    <property type="molecule type" value="Genomic_DNA"/>
</dbReference>
<evidence type="ECO:0000313" key="1">
    <source>
        <dbReference type="EMBL" id="KAG1908659.1"/>
    </source>
</evidence>
<organism evidence="1 2">
    <name type="scientific">Suillus fuscotomentosus</name>
    <dbReference type="NCBI Taxonomy" id="1912939"/>
    <lineage>
        <taxon>Eukaryota</taxon>
        <taxon>Fungi</taxon>
        <taxon>Dikarya</taxon>
        <taxon>Basidiomycota</taxon>
        <taxon>Agaricomycotina</taxon>
        <taxon>Agaricomycetes</taxon>
        <taxon>Agaricomycetidae</taxon>
        <taxon>Boletales</taxon>
        <taxon>Suillineae</taxon>
        <taxon>Suillaceae</taxon>
        <taxon>Suillus</taxon>
    </lineage>
</organism>
<name>A0AAD4EQ89_9AGAM</name>
<gene>
    <name evidence="1" type="ORF">F5891DRAFT_974008</name>
</gene>
<dbReference type="GeneID" id="64670700"/>
<dbReference type="AlphaFoldDB" id="A0AAD4EQ89"/>